<dbReference type="Gene3D" id="2.60.120.10">
    <property type="entry name" value="Jelly Rolls"/>
    <property type="match status" value="1"/>
</dbReference>
<feature type="compositionally biased region" description="Basic residues" evidence="1">
    <location>
        <begin position="175"/>
        <end position="185"/>
    </location>
</feature>
<keyword evidence="4" id="KW-1185">Reference proteome</keyword>
<feature type="region of interest" description="Disordered" evidence="1">
    <location>
        <begin position="152"/>
        <end position="185"/>
    </location>
</feature>
<dbReference type="InterPro" id="IPR013096">
    <property type="entry name" value="Cupin_2"/>
</dbReference>
<evidence type="ECO:0000256" key="1">
    <source>
        <dbReference type="SAM" id="MobiDB-lite"/>
    </source>
</evidence>
<accession>A0ABV9VKR4</accession>
<evidence type="ECO:0000313" key="4">
    <source>
        <dbReference type="Proteomes" id="UP001595908"/>
    </source>
</evidence>
<gene>
    <name evidence="3" type="ORF">ACFPL4_32795</name>
</gene>
<name>A0ABV9VKR4_STRAZ</name>
<dbReference type="RefSeq" id="WP_033305270.1">
    <property type="nucleotide sequence ID" value="NZ_JBHSJE010000013.1"/>
</dbReference>
<dbReference type="InterPro" id="IPR014710">
    <property type="entry name" value="RmlC-like_jellyroll"/>
</dbReference>
<evidence type="ECO:0000259" key="2">
    <source>
        <dbReference type="Pfam" id="PF07883"/>
    </source>
</evidence>
<dbReference type="SUPFAM" id="SSF51182">
    <property type="entry name" value="RmlC-like cupins"/>
    <property type="match status" value="1"/>
</dbReference>
<dbReference type="EMBL" id="JBHSJE010000013">
    <property type="protein sequence ID" value="MFC4983071.1"/>
    <property type="molecule type" value="Genomic_DNA"/>
</dbReference>
<reference evidence="4" key="1">
    <citation type="journal article" date="2019" name="Int. J. Syst. Evol. Microbiol.">
        <title>The Global Catalogue of Microorganisms (GCM) 10K type strain sequencing project: providing services to taxonomists for standard genome sequencing and annotation.</title>
        <authorList>
            <consortium name="The Broad Institute Genomics Platform"/>
            <consortium name="The Broad Institute Genome Sequencing Center for Infectious Disease"/>
            <person name="Wu L."/>
            <person name="Ma J."/>
        </authorList>
    </citation>
    <scope>NUCLEOTIDE SEQUENCE [LARGE SCALE GENOMIC DNA]</scope>
    <source>
        <strain evidence="4">ICMP 257</strain>
    </source>
</reference>
<dbReference type="Proteomes" id="UP001595908">
    <property type="component" value="Unassembled WGS sequence"/>
</dbReference>
<dbReference type="PANTHER" id="PTHR36440:SF1">
    <property type="entry name" value="PUTATIVE (AFU_ORTHOLOGUE AFUA_8G07350)-RELATED"/>
    <property type="match status" value="1"/>
</dbReference>
<dbReference type="GeneID" id="31237078"/>
<organism evidence="3 4">
    <name type="scientific">Streptomyces atroolivaceus</name>
    <dbReference type="NCBI Taxonomy" id="66869"/>
    <lineage>
        <taxon>Bacteria</taxon>
        <taxon>Bacillati</taxon>
        <taxon>Actinomycetota</taxon>
        <taxon>Actinomycetes</taxon>
        <taxon>Kitasatosporales</taxon>
        <taxon>Streptomycetaceae</taxon>
        <taxon>Streptomyces</taxon>
    </lineage>
</organism>
<evidence type="ECO:0000313" key="3">
    <source>
        <dbReference type="EMBL" id="MFC4983071.1"/>
    </source>
</evidence>
<feature type="domain" description="Cupin type-2" evidence="2">
    <location>
        <begin position="41"/>
        <end position="110"/>
    </location>
</feature>
<sequence>MSHAMFRAYADAVKAEIGVATTTRFIALAETTDGRFGLFHHSMLPGAGGADPHYHSRISESFYVLTGEVRLHDGTGWRTARAGDFLHVPENAVHGFRNESGSLAEMLIIFTPAEHREGYFEGLSALLADGNRPSREEMVALMEKYDQYEVDAPDTDHDHAQPHSHGHGPADTHPHHTHLTSHAHH</sequence>
<dbReference type="PANTHER" id="PTHR36440">
    <property type="entry name" value="PUTATIVE (AFU_ORTHOLOGUE AFUA_8G07350)-RELATED"/>
    <property type="match status" value="1"/>
</dbReference>
<protein>
    <submittedName>
        <fullName evidence="3">Cupin domain-containing protein</fullName>
    </submittedName>
</protein>
<dbReference type="InterPro" id="IPR053146">
    <property type="entry name" value="QDO-like"/>
</dbReference>
<dbReference type="Pfam" id="PF07883">
    <property type="entry name" value="Cupin_2"/>
    <property type="match status" value="1"/>
</dbReference>
<proteinExistence type="predicted"/>
<comment type="caution">
    <text evidence="3">The sequence shown here is derived from an EMBL/GenBank/DDBJ whole genome shotgun (WGS) entry which is preliminary data.</text>
</comment>
<dbReference type="InterPro" id="IPR011051">
    <property type="entry name" value="RmlC_Cupin_sf"/>
</dbReference>